<feature type="domain" description="TIR" evidence="1">
    <location>
        <begin position="9"/>
        <end position="141"/>
    </location>
</feature>
<accession>A0A0W8F924</accession>
<evidence type="ECO:0000259" key="1">
    <source>
        <dbReference type="PROSITE" id="PS50104"/>
    </source>
</evidence>
<protein>
    <recommendedName>
        <fullName evidence="1">TIR domain-containing protein</fullName>
    </recommendedName>
</protein>
<dbReference type="Gene3D" id="3.40.50.10140">
    <property type="entry name" value="Toll/interleukin-1 receptor homology (TIR) domain"/>
    <property type="match status" value="1"/>
</dbReference>
<dbReference type="PROSITE" id="PS50104">
    <property type="entry name" value="TIR"/>
    <property type="match status" value="1"/>
</dbReference>
<gene>
    <name evidence="2" type="ORF">ASZ90_013234</name>
</gene>
<dbReference type="AlphaFoldDB" id="A0A0W8F924"/>
<evidence type="ECO:0000313" key="2">
    <source>
        <dbReference type="EMBL" id="KUG17090.1"/>
    </source>
</evidence>
<dbReference type="GO" id="GO:0007165">
    <property type="term" value="P:signal transduction"/>
    <property type="evidence" value="ECO:0007669"/>
    <property type="project" value="InterPro"/>
</dbReference>
<name>A0A0W8F924_9ZZZZ</name>
<dbReference type="Pfam" id="PF13676">
    <property type="entry name" value="TIR_2"/>
    <property type="match status" value="1"/>
</dbReference>
<dbReference type="InterPro" id="IPR035897">
    <property type="entry name" value="Toll_tir_struct_dom_sf"/>
</dbReference>
<dbReference type="InterPro" id="IPR000157">
    <property type="entry name" value="TIR_dom"/>
</dbReference>
<comment type="caution">
    <text evidence="2">The sequence shown here is derived from an EMBL/GenBank/DDBJ whole genome shotgun (WGS) entry which is preliminary data.</text>
</comment>
<dbReference type="SUPFAM" id="SSF52200">
    <property type="entry name" value="Toll/Interleukin receptor TIR domain"/>
    <property type="match status" value="1"/>
</dbReference>
<organism evidence="2">
    <name type="scientific">hydrocarbon metagenome</name>
    <dbReference type="NCBI Taxonomy" id="938273"/>
    <lineage>
        <taxon>unclassified sequences</taxon>
        <taxon>metagenomes</taxon>
        <taxon>ecological metagenomes</taxon>
    </lineage>
</organism>
<sequence>MISIKNLRENYDAFICYETTTAQDFAKNLKNSLKKLNCNAFVAAEDIPPGVDERDYRYSVIRNASKFILIMTVLGLESEEVINETKEALICKKEMIPCIYAKVNHNDFKRTFPEVGKKQWIEFQNGSDLANMVTSYIRDSSLLQKKINLERRNFIRASLGTSLTVEPEWSLKKISQYNNIGHIVFKLKNLSDKRIFIYGYNMFRVSPSGEKDVYYYKRICDEQNFNRWVSDLHFKVILYKNDEHIFNWDDVNIMNVYGINEIGKWLAEVRIAYIEEGCNDLFYTIGTAEIEFE</sequence>
<dbReference type="EMBL" id="LNQE01001464">
    <property type="protein sequence ID" value="KUG17090.1"/>
    <property type="molecule type" value="Genomic_DNA"/>
</dbReference>
<reference evidence="2" key="1">
    <citation type="journal article" date="2015" name="Proc. Natl. Acad. Sci. U.S.A.">
        <title>Networks of energetic and metabolic interactions define dynamics in microbial communities.</title>
        <authorList>
            <person name="Embree M."/>
            <person name="Liu J.K."/>
            <person name="Al-Bassam M.M."/>
            <person name="Zengler K."/>
        </authorList>
    </citation>
    <scope>NUCLEOTIDE SEQUENCE</scope>
</reference>
<proteinExistence type="predicted"/>